<evidence type="ECO:0000256" key="9">
    <source>
        <dbReference type="ARBA" id="ARBA00023136"/>
    </source>
</evidence>
<gene>
    <name evidence="13" type="primary">LOC100930785</name>
</gene>
<keyword evidence="9 12" id="KW-0472">Membrane</keyword>
<reference evidence="13 14" key="1">
    <citation type="journal article" date="2011" name="Proc. Natl. Acad. Sci. U.S.A.">
        <title>Genetic diversity and population structure of the endangered marsupial Sarcophilus harrisii (Tasmanian devil).</title>
        <authorList>
            <person name="Miller W."/>
            <person name="Hayes V.M."/>
            <person name="Ratan A."/>
            <person name="Petersen D.C."/>
            <person name="Wittekindt N.E."/>
            <person name="Miller J."/>
            <person name="Walenz B."/>
            <person name="Knight J."/>
            <person name="Qi J."/>
            <person name="Zhao F."/>
            <person name="Wang Q."/>
            <person name="Bedoya-Reina O.C."/>
            <person name="Katiyar N."/>
            <person name="Tomsho L.P."/>
            <person name="Kasson L.M."/>
            <person name="Hardie R.A."/>
            <person name="Woodbridge P."/>
            <person name="Tindall E.A."/>
            <person name="Bertelsen M.F."/>
            <person name="Dixon D."/>
            <person name="Pyecroft S."/>
            <person name="Helgen K.M."/>
            <person name="Lesk A.M."/>
            <person name="Pringle T.H."/>
            <person name="Patterson N."/>
            <person name="Zhang Y."/>
            <person name="Kreiss A."/>
            <person name="Woods G.M."/>
            <person name="Jones M.E."/>
            <person name="Schuster S.C."/>
        </authorList>
    </citation>
    <scope>NUCLEOTIDE SEQUENCE [LARGE SCALE GENOMIC DNA]</scope>
</reference>
<dbReference type="RefSeq" id="XP_031825025.1">
    <property type="nucleotide sequence ID" value="XM_031969165.1"/>
</dbReference>
<evidence type="ECO:0000256" key="12">
    <source>
        <dbReference type="SAM" id="Phobius"/>
    </source>
</evidence>
<dbReference type="Pfam" id="PF00067">
    <property type="entry name" value="p450"/>
    <property type="match status" value="1"/>
</dbReference>
<dbReference type="Gene3D" id="1.10.630.10">
    <property type="entry name" value="Cytochrome P450"/>
    <property type="match status" value="1"/>
</dbReference>
<keyword evidence="6 11" id="KW-0560">Oxidoreductase</keyword>
<dbReference type="FunFam" id="1.10.630.10:FF:000005">
    <property type="entry name" value="cytochrome P450 4F22 isoform X2"/>
    <property type="match status" value="1"/>
</dbReference>
<accession>A0A7N4PUC2</accession>
<comment type="subcellular location">
    <subcellularLocation>
        <location evidence="1">Endoplasmic reticulum membrane</location>
    </subcellularLocation>
</comment>
<dbReference type="CDD" id="cd20678">
    <property type="entry name" value="CYP4B-like"/>
    <property type="match status" value="1"/>
</dbReference>
<keyword evidence="14" id="KW-1185">Reference proteome</keyword>
<dbReference type="PANTHER" id="PTHR24291:SF39">
    <property type="entry name" value="CYTOCHROME P450 4A11-RELATED"/>
    <property type="match status" value="1"/>
</dbReference>
<comment type="cofactor">
    <cofactor evidence="10">
        <name>heme</name>
        <dbReference type="ChEBI" id="CHEBI:30413"/>
    </cofactor>
</comment>
<keyword evidence="3 10" id="KW-0349">Heme</keyword>
<dbReference type="InterPro" id="IPR036396">
    <property type="entry name" value="Cyt_P450_sf"/>
</dbReference>
<feature type="binding site" description="axial binding residue" evidence="10">
    <location>
        <position position="469"/>
    </location>
    <ligand>
        <name>heme</name>
        <dbReference type="ChEBI" id="CHEBI:30413"/>
    </ligand>
    <ligandPart>
        <name>Fe</name>
        <dbReference type="ChEBI" id="CHEBI:18248"/>
    </ligandPart>
</feature>
<dbReference type="GO" id="GO:0005789">
    <property type="term" value="C:endoplasmic reticulum membrane"/>
    <property type="evidence" value="ECO:0007669"/>
    <property type="project" value="UniProtKB-SubCell"/>
</dbReference>
<evidence type="ECO:0000256" key="8">
    <source>
        <dbReference type="ARBA" id="ARBA00023033"/>
    </source>
</evidence>
<evidence type="ECO:0000256" key="1">
    <source>
        <dbReference type="ARBA" id="ARBA00004586"/>
    </source>
</evidence>
<dbReference type="InterPro" id="IPR002401">
    <property type="entry name" value="Cyt_P450_E_grp-I"/>
</dbReference>
<dbReference type="PRINTS" id="PR00385">
    <property type="entry name" value="P450"/>
</dbReference>
<dbReference type="GO" id="GO:0020037">
    <property type="term" value="F:heme binding"/>
    <property type="evidence" value="ECO:0007669"/>
    <property type="project" value="InterPro"/>
</dbReference>
<comment type="similarity">
    <text evidence="2 11">Belongs to the cytochrome P450 family.</text>
</comment>
<proteinExistence type="inferred from homology"/>
<dbReference type="InterPro" id="IPR050196">
    <property type="entry name" value="Cytochrome_P450_Monoox"/>
</dbReference>
<evidence type="ECO:0000313" key="13">
    <source>
        <dbReference type="Ensembl" id="ENSSHAP00000043713.1"/>
    </source>
</evidence>
<dbReference type="GeneTree" id="ENSGT00940000155173"/>
<evidence type="ECO:0000313" key="14">
    <source>
        <dbReference type="Proteomes" id="UP000007648"/>
    </source>
</evidence>
<dbReference type="PRINTS" id="PR00463">
    <property type="entry name" value="EP450I"/>
</dbReference>
<dbReference type="GeneID" id="100930785"/>
<dbReference type="PROSITE" id="PS00086">
    <property type="entry name" value="CYTOCHROME_P450"/>
    <property type="match status" value="1"/>
</dbReference>
<keyword evidence="4 10" id="KW-0479">Metal-binding</keyword>
<dbReference type="GO" id="GO:0005506">
    <property type="term" value="F:iron ion binding"/>
    <property type="evidence" value="ECO:0007669"/>
    <property type="project" value="InterPro"/>
</dbReference>
<keyword evidence="8 11" id="KW-0503">Monooxygenase</keyword>
<dbReference type="PANTHER" id="PTHR24291">
    <property type="entry name" value="CYTOCHROME P450 FAMILY 4"/>
    <property type="match status" value="1"/>
</dbReference>
<keyword evidence="5" id="KW-0256">Endoplasmic reticulum</keyword>
<feature type="transmembrane region" description="Helical" evidence="12">
    <location>
        <begin position="27"/>
        <end position="49"/>
    </location>
</feature>
<keyword evidence="7 10" id="KW-0408">Iron</keyword>
<dbReference type="GO" id="GO:0006629">
    <property type="term" value="P:lipid metabolic process"/>
    <property type="evidence" value="ECO:0007669"/>
    <property type="project" value="UniProtKB-ARBA"/>
</dbReference>
<protein>
    <recommendedName>
        <fullName evidence="15">Cytochrome P450 family 4 subfamily X member 1</fullName>
    </recommendedName>
</protein>
<sequence length="522" mass="60414">MDIEAVSLSSGAVPVDSCAVPWLERSWALSLILTASLGPLLLVVVKLFLRRQALLKALRPFPGPPGHWLYGNQKEYHTEGELQEFKVLPQKYPNAISIWFGPFHAVLNIYTPEYAKVFLNRKDPKTQRGYKFLIPWIGNGLLVLNGKKWHSHRRLVTPAFHINILKEYVSIIENSVCVMLDKWEKLTTEDSSMDIYQPSLFMALDCVLKCTFGIQDFFQEDSLTNYTQNLSELISYVYLRTHNFFLHNDFIYKVTSDFQKFHALCQEVKKHPVKIFQDRKELLKNPGEQDNTQKKRRHVDFLDILFQAKDTNEEDFTDEDLMAEVNTFMFAGQDTMSSGFSWSLYCLALNPEYQKKCREEIQGILKVGDSITWDHLGQMSYLTKCIKESLRLYPPGPKIARELSTPITFPDGRTLPPGMIVILNIWALHHNSDVWENPEVFDPERFSQENYDKRHSFAFLPFSAGSRNCIGQQLAMLFIKVALARTLLQFEVFPDFEKIPKPSLQIILKPKNGIHLYLKPLH</sequence>
<dbReference type="AlphaFoldDB" id="A0A7N4PUC2"/>
<evidence type="ECO:0000256" key="10">
    <source>
        <dbReference type="PIRSR" id="PIRSR602401-1"/>
    </source>
</evidence>
<dbReference type="KEGG" id="shr:100930785"/>
<reference evidence="13" key="3">
    <citation type="submission" date="2025-09" db="UniProtKB">
        <authorList>
            <consortium name="Ensembl"/>
        </authorList>
    </citation>
    <scope>IDENTIFICATION</scope>
</reference>
<keyword evidence="12" id="KW-1133">Transmembrane helix</keyword>
<dbReference type="Proteomes" id="UP000007648">
    <property type="component" value="Unassembled WGS sequence"/>
</dbReference>
<dbReference type="InterPro" id="IPR001128">
    <property type="entry name" value="Cyt_P450"/>
</dbReference>
<organism evidence="13 14">
    <name type="scientific">Sarcophilus harrisii</name>
    <name type="common">Tasmanian devil</name>
    <name type="synonym">Sarcophilus laniarius</name>
    <dbReference type="NCBI Taxonomy" id="9305"/>
    <lineage>
        <taxon>Eukaryota</taxon>
        <taxon>Metazoa</taxon>
        <taxon>Chordata</taxon>
        <taxon>Craniata</taxon>
        <taxon>Vertebrata</taxon>
        <taxon>Euteleostomi</taxon>
        <taxon>Mammalia</taxon>
        <taxon>Metatheria</taxon>
        <taxon>Dasyuromorphia</taxon>
        <taxon>Dasyuridae</taxon>
        <taxon>Sarcophilus</taxon>
    </lineage>
</organism>
<evidence type="ECO:0000256" key="6">
    <source>
        <dbReference type="ARBA" id="ARBA00023002"/>
    </source>
</evidence>
<evidence type="ECO:0000256" key="11">
    <source>
        <dbReference type="RuleBase" id="RU000461"/>
    </source>
</evidence>
<dbReference type="Ensembl" id="ENSSHAT00000029112.1">
    <property type="protein sequence ID" value="ENSSHAP00000043713.1"/>
    <property type="gene ID" value="ENSSHAG00000030071.1"/>
</dbReference>
<evidence type="ECO:0000256" key="7">
    <source>
        <dbReference type="ARBA" id="ARBA00023004"/>
    </source>
</evidence>
<keyword evidence="12" id="KW-0812">Transmembrane</keyword>
<evidence type="ECO:0000256" key="2">
    <source>
        <dbReference type="ARBA" id="ARBA00010617"/>
    </source>
</evidence>
<dbReference type="InterPro" id="IPR017972">
    <property type="entry name" value="Cyt_P450_CS"/>
</dbReference>
<dbReference type="OrthoDB" id="1470350at2759"/>
<evidence type="ECO:0000256" key="3">
    <source>
        <dbReference type="ARBA" id="ARBA00022617"/>
    </source>
</evidence>
<evidence type="ECO:0000256" key="4">
    <source>
        <dbReference type="ARBA" id="ARBA00022723"/>
    </source>
</evidence>
<dbReference type="SUPFAM" id="SSF48264">
    <property type="entry name" value="Cytochrome P450"/>
    <property type="match status" value="1"/>
</dbReference>
<dbReference type="InParanoid" id="A0A7N4PUC2"/>
<name>A0A7N4PUC2_SARHA</name>
<evidence type="ECO:0008006" key="15">
    <source>
        <dbReference type="Google" id="ProtNLM"/>
    </source>
</evidence>
<dbReference type="GO" id="GO:0016712">
    <property type="term" value="F:oxidoreductase activity, acting on paired donors, with incorporation or reduction of molecular oxygen, reduced flavin or flavoprotein as one donor, and incorporation of one atom of oxygen"/>
    <property type="evidence" value="ECO:0007669"/>
    <property type="project" value="UniProtKB-ARBA"/>
</dbReference>
<reference evidence="13" key="2">
    <citation type="submission" date="2025-08" db="UniProtKB">
        <authorList>
            <consortium name="Ensembl"/>
        </authorList>
    </citation>
    <scope>IDENTIFICATION</scope>
</reference>
<evidence type="ECO:0000256" key="5">
    <source>
        <dbReference type="ARBA" id="ARBA00022824"/>
    </source>
</evidence>